<protein>
    <recommendedName>
        <fullName evidence="2">histidine kinase</fullName>
        <ecNumber evidence="2">2.7.13.3</ecNumber>
    </recommendedName>
</protein>
<evidence type="ECO:0000313" key="11">
    <source>
        <dbReference type="Proteomes" id="UP000462014"/>
    </source>
</evidence>
<dbReference type="SUPFAM" id="SSF55874">
    <property type="entry name" value="ATPase domain of HSP90 chaperone/DNA topoisomerase II/histidine kinase"/>
    <property type="match status" value="1"/>
</dbReference>
<evidence type="ECO:0000256" key="5">
    <source>
        <dbReference type="ARBA" id="ARBA00022692"/>
    </source>
</evidence>
<evidence type="ECO:0000313" key="10">
    <source>
        <dbReference type="EMBL" id="MVN21417.1"/>
    </source>
</evidence>
<dbReference type="SMART" id="SM00387">
    <property type="entry name" value="HATPase_c"/>
    <property type="match status" value="1"/>
</dbReference>
<comment type="caution">
    <text evidence="10">The sequence shown here is derived from an EMBL/GenBank/DDBJ whole genome shotgun (WGS) entry which is preliminary data.</text>
</comment>
<name>A0A7K1SVZ9_9SPHI</name>
<dbReference type="CDD" id="cd00082">
    <property type="entry name" value="HisKA"/>
    <property type="match status" value="1"/>
</dbReference>
<evidence type="ECO:0000256" key="1">
    <source>
        <dbReference type="ARBA" id="ARBA00000085"/>
    </source>
</evidence>
<evidence type="ECO:0000256" key="3">
    <source>
        <dbReference type="ARBA" id="ARBA00022553"/>
    </source>
</evidence>
<keyword evidence="3" id="KW-0597">Phosphoprotein</keyword>
<dbReference type="Gene3D" id="1.10.287.130">
    <property type="match status" value="1"/>
</dbReference>
<gene>
    <name evidence="10" type="ORF">GO621_07695</name>
</gene>
<dbReference type="GO" id="GO:0000155">
    <property type="term" value="F:phosphorelay sensor kinase activity"/>
    <property type="evidence" value="ECO:0007669"/>
    <property type="project" value="InterPro"/>
</dbReference>
<dbReference type="InterPro" id="IPR003661">
    <property type="entry name" value="HisK_dim/P_dom"/>
</dbReference>
<dbReference type="InterPro" id="IPR050428">
    <property type="entry name" value="TCS_sensor_his_kinase"/>
</dbReference>
<dbReference type="AlphaFoldDB" id="A0A7K1SVZ9"/>
<dbReference type="GO" id="GO:0005886">
    <property type="term" value="C:plasma membrane"/>
    <property type="evidence" value="ECO:0007669"/>
    <property type="project" value="TreeGrafter"/>
</dbReference>
<keyword evidence="8" id="KW-0472">Membrane</keyword>
<reference evidence="10 11" key="1">
    <citation type="submission" date="2019-12" db="EMBL/GenBank/DDBJ databases">
        <title>Mucilaginibacter sp. HMF7410 genome sequencing and assembly.</title>
        <authorList>
            <person name="Kang H."/>
            <person name="Cha I."/>
            <person name="Kim H."/>
            <person name="Joh K."/>
        </authorList>
    </citation>
    <scope>NUCLEOTIDE SEQUENCE [LARGE SCALE GENOMIC DNA]</scope>
    <source>
        <strain evidence="10 11">HMF7410</strain>
    </source>
</reference>
<dbReference type="PROSITE" id="PS50109">
    <property type="entry name" value="HIS_KIN"/>
    <property type="match status" value="1"/>
</dbReference>
<dbReference type="InterPro" id="IPR005467">
    <property type="entry name" value="His_kinase_dom"/>
</dbReference>
<dbReference type="CDD" id="cd00075">
    <property type="entry name" value="HATPase"/>
    <property type="match status" value="1"/>
</dbReference>
<dbReference type="InterPro" id="IPR036097">
    <property type="entry name" value="HisK_dim/P_sf"/>
</dbReference>
<keyword evidence="6 10" id="KW-0418">Kinase</keyword>
<dbReference type="SUPFAM" id="SSF47384">
    <property type="entry name" value="Homodimeric domain of signal transducing histidine kinase"/>
    <property type="match status" value="1"/>
</dbReference>
<dbReference type="EMBL" id="WPIK01000006">
    <property type="protein sequence ID" value="MVN21417.1"/>
    <property type="molecule type" value="Genomic_DNA"/>
</dbReference>
<dbReference type="PANTHER" id="PTHR45436:SF5">
    <property type="entry name" value="SENSOR HISTIDINE KINASE TRCS"/>
    <property type="match status" value="1"/>
</dbReference>
<keyword evidence="11" id="KW-1185">Reference proteome</keyword>
<dbReference type="Pfam" id="PF02518">
    <property type="entry name" value="HATPase_c"/>
    <property type="match status" value="1"/>
</dbReference>
<evidence type="ECO:0000256" key="4">
    <source>
        <dbReference type="ARBA" id="ARBA00022679"/>
    </source>
</evidence>
<comment type="catalytic activity">
    <reaction evidence="1">
        <text>ATP + protein L-histidine = ADP + protein N-phospho-L-histidine.</text>
        <dbReference type="EC" id="2.7.13.3"/>
    </reaction>
</comment>
<evidence type="ECO:0000256" key="7">
    <source>
        <dbReference type="ARBA" id="ARBA00022989"/>
    </source>
</evidence>
<accession>A0A7K1SVZ9</accession>
<dbReference type="PANTHER" id="PTHR45436">
    <property type="entry name" value="SENSOR HISTIDINE KINASE YKOH"/>
    <property type="match status" value="1"/>
</dbReference>
<evidence type="ECO:0000259" key="9">
    <source>
        <dbReference type="PROSITE" id="PS50109"/>
    </source>
</evidence>
<organism evidence="10 11">
    <name type="scientific">Mucilaginibacter arboris</name>
    <dbReference type="NCBI Taxonomy" id="2682090"/>
    <lineage>
        <taxon>Bacteria</taxon>
        <taxon>Pseudomonadati</taxon>
        <taxon>Bacteroidota</taxon>
        <taxon>Sphingobacteriia</taxon>
        <taxon>Sphingobacteriales</taxon>
        <taxon>Sphingobacteriaceae</taxon>
        <taxon>Mucilaginibacter</taxon>
    </lineage>
</organism>
<dbReference type="EC" id="2.7.13.3" evidence="2"/>
<dbReference type="Proteomes" id="UP000462014">
    <property type="component" value="Unassembled WGS sequence"/>
</dbReference>
<evidence type="ECO:0000256" key="2">
    <source>
        <dbReference type="ARBA" id="ARBA00012438"/>
    </source>
</evidence>
<dbReference type="Pfam" id="PF00512">
    <property type="entry name" value="HisKA"/>
    <property type="match status" value="1"/>
</dbReference>
<feature type="transmembrane region" description="Helical" evidence="8">
    <location>
        <begin position="12"/>
        <end position="34"/>
    </location>
</feature>
<dbReference type="Gene3D" id="3.30.565.10">
    <property type="entry name" value="Histidine kinase-like ATPase, C-terminal domain"/>
    <property type="match status" value="1"/>
</dbReference>
<keyword evidence="7 8" id="KW-1133">Transmembrane helix</keyword>
<dbReference type="InterPro" id="IPR036890">
    <property type="entry name" value="HATPase_C_sf"/>
</dbReference>
<evidence type="ECO:0000256" key="6">
    <source>
        <dbReference type="ARBA" id="ARBA00022777"/>
    </source>
</evidence>
<feature type="domain" description="Histidine kinase" evidence="9">
    <location>
        <begin position="215"/>
        <end position="414"/>
    </location>
</feature>
<keyword evidence="5 8" id="KW-0812">Transmembrane</keyword>
<dbReference type="RefSeq" id="WP_157565736.1">
    <property type="nucleotide sequence ID" value="NZ_WPIK01000006.1"/>
</dbReference>
<keyword evidence="4" id="KW-0808">Transferase</keyword>
<dbReference type="SMART" id="SM00388">
    <property type="entry name" value="HisKA"/>
    <property type="match status" value="1"/>
</dbReference>
<evidence type="ECO:0000256" key="8">
    <source>
        <dbReference type="SAM" id="Phobius"/>
    </source>
</evidence>
<sequence>MKLFATYNRVNLLTTVIVILITGLIYYQVISLILTNQLNKDLEVEEQEILDFVKLNHQLPQVFDSNDQQITFSKPQKTPVKRSFISTYYYNKKEKEPGRGLIMPVNVNGKWYQATISESTVETEDLIKIIFTITIGIILLLITILFFINRFILNRLWQAFYAILSRLSLFNVTNFKEEQIPETTIDEFNQLNEAVEAMSARVRKEYLELKKFTEHAAHELLTPIAIINSKLDTLIQTDNFSKRQSELLSDLYGTVSRLKRLNKAMLLLVKIENGLVEEEHVINLKEMITERLASFQELFLDKELAVSLELESKAIRANNYLIEILLNNILSNAIRHNNFGGKIKVILNQKSLVIQNTGTNLALNNKEIFRRFNKSTESEGSGLGLTIAKQICENYHYQFSYAFYPPFHNFKIDL</sequence>
<feature type="transmembrane region" description="Helical" evidence="8">
    <location>
        <begin position="126"/>
        <end position="148"/>
    </location>
</feature>
<proteinExistence type="predicted"/>
<dbReference type="InterPro" id="IPR003594">
    <property type="entry name" value="HATPase_dom"/>
</dbReference>